<proteinExistence type="predicted"/>
<dbReference type="EMBL" id="MT141510">
    <property type="protein sequence ID" value="QJA63990.1"/>
    <property type="molecule type" value="Genomic_DNA"/>
</dbReference>
<gene>
    <name evidence="2" type="ORF">MM415B00562_0024</name>
</gene>
<keyword evidence="1" id="KW-1133">Transmembrane helix</keyword>
<dbReference type="AlphaFoldDB" id="A0A6M3J2H9"/>
<evidence type="ECO:0000256" key="1">
    <source>
        <dbReference type="SAM" id="Phobius"/>
    </source>
</evidence>
<keyword evidence="1" id="KW-0812">Transmembrane</keyword>
<accession>A0A6M3J2H9</accession>
<organism evidence="2">
    <name type="scientific">viral metagenome</name>
    <dbReference type="NCBI Taxonomy" id="1070528"/>
    <lineage>
        <taxon>unclassified sequences</taxon>
        <taxon>metagenomes</taxon>
        <taxon>organismal metagenomes</taxon>
    </lineage>
</organism>
<reference evidence="2" key="1">
    <citation type="submission" date="2020-03" db="EMBL/GenBank/DDBJ databases">
        <title>The deep terrestrial virosphere.</title>
        <authorList>
            <person name="Holmfeldt K."/>
            <person name="Nilsson E."/>
            <person name="Simone D."/>
            <person name="Lopez-Fernandez M."/>
            <person name="Wu X."/>
            <person name="de Brujin I."/>
            <person name="Lundin D."/>
            <person name="Andersson A."/>
            <person name="Bertilsson S."/>
            <person name="Dopson M."/>
        </authorList>
    </citation>
    <scope>NUCLEOTIDE SEQUENCE</scope>
    <source>
        <strain evidence="2">MM415B00562</strain>
    </source>
</reference>
<name>A0A6M3J2H9_9ZZZZ</name>
<keyword evidence="1" id="KW-0472">Membrane</keyword>
<feature type="transmembrane region" description="Helical" evidence="1">
    <location>
        <begin position="55"/>
        <end position="73"/>
    </location>
</feature>
<protein>
    <submittedName>
        <fullName evidence="2">Uncharacterized protein</fullName>
    </submittedName>
</protein>
<evidence type="ECO:0000313" key="2">
    <source>
        <dbReference type="EMBL" id="QJA63990.1"/>
    </source>
</evidence>
<sequence length="78" mass="8808">MAEPSTDREILTRLDERTINIWRAVDEIQKQQIAQNGLIAETLKRSNSNSGQIRGIKWALGIGIPLLIAWLSYTNFVA</sequence>